<feature type="domain" description="EF-hand" evidence="17">
    <location>
        <begin position="1434"/>
        <end position="1469"/>
    </location>
</feature>
<dbReference type="Pfam" id="PF17857">
    <property type="entry name" value="AAA_lid_1"/>
    <property type="match status" value="1"/>
</dbReference>
<keyword evidence="6" id="KW-0677">Repeat</keyword>
<keyword evidence="7" id="KW-0547">Nucleotide-binding</keyword>
<dbReference type="Gene3D" id="1.20.58.1120">
    <property type="match status" value="1"/>
</dbReference>
<sequence length="3207" mass="365029">RVIRAERAEPLKHVRLYDKYAPLVSQQAEEDVTQFLQEQHSFQELMMEVTRYQQLSASENSRSYRCTCTIKLIHSFIHQIRGFNQEEEAFGWPVSQYPQCKTFQDHLLPYLRLYETAAEFQNQHHQWVNGPLSAVNPDKVEADVGNYSRSLYKLEKSFQDSPKALQIATSVKTEVEAFKEHIPLVLCNPGLRERHWEAMSAVVGFPIKPSEEDACVAQFLPLHLEAHLSAFETISEGASKEHGLEKAMERMASEWEGIEFTLLPYRETGTSILSSLDEIQMLLDDHIVKTQTMRGSPFIKPFEAEIRDWEGKLLLLQEIMDEWLKVQGTWLYLEPIFSSPDIMAQMPEEGRRFTAVDKTWRDTMKQVSLVMVAIEKMLEKMKSSNELLELILKGLNEYLEKKRLYFPRFFFLSNDELLEILAETKDPTRVQPHLKKCFEGIANVVFTDILDITHMRSSEGEVVELLDIISTSKARGQVEKWLLELETGMLHSIHKVIGEAFEAYPKDLRINWVRAWPGQTVLCVSQVYWTKDIHEALQAYLEQNNTQIDDIVTLVRGKLSKQNRVTLGALVVLDVHARDVLASLVQKGVDDETNFEWLSQLRYYWITKMINAGLAYGYEYLGNTPRLVITPLTDRCYRTLFGALHLHLGGAPEGPAGTGKTETTKDLAKAIAKQCVVFNCSDGLDYIALGKFFKGLLSSGAWACFDEFNRIDLEVLSVVAQQILTIQRGMLQFEGTELKLNPTCAVFITMNPGYAGRSELPDNLKALFRTVAMMVPDYALIAEIVLYSCGFVRARPLSVKIVATYRLCSEQLSSQHHYDYGMRAVKSVLTAAGNLKLKFPEENEDILLLRSIIDVNLPKFLSHDLPLFEGITSDLFPGIKLPKPDYRVLLEAINENSAKMNLQVTDFFAEKILQIYEMMIVRHGFMMVGEPFGGKTSAYRVLAAALLMEENRVQITVINPKSITMGQLYGQFDPVSHEWSDGILAVSYRAFATSQSPDRKWLIFDGPVDAVWIENMNTVLDDNKKLCLMSGEIIQMSPQMSLIFEPMDLEVASPATVSRCGMIYMEPHMLGWRPLMLSWFNTLPSTLSSMHKDLITGLFDRILPACLQLIRKGTKGPGRWELWTEELKALPPIPKDVQFNEIIVPTENTVRYTALMKLLITHQKPTVFVGPTGTGKSVYILDFLLNHLEKDVYSPLLINFSAQTTAAQTQNIIMSKLDKRRKGVFGPPLGKKMVVFVDDVNMPARETYGAQPPVELLRQWLDHWNWYDMKDCSMINLVDIQIMCAMGPPGGGRNPVTPRFLRHFNTVTINEFDDKTMFTIFSRILDWHLTIRFPFPKPFASVTSQIISATMSVYQEATKNLLPTPTKSHYLFNLRDFSRVIQGICLSRPETADDPTAIKRLWVHEVLRVYYDRLVHPSDCAWMVGFLQEVSKSHLKEDFHQLFKHLDSDADGHVTEDDLRSLMFCDFHDPKGEDRNYREMGDPEKLRQVVETHLEEYNNISKAPMNLVLFRFAIEHVCRISRILKQPCGHALLVGVGGSGRQSLTRLAAHMAEAELFQVEISKSYGVTEWRDDLKLIMQKSTSGETHGVFLFTDTQIKLESFLEDVSNLLNTGEVPNLFAVDEKQEICERMRVLDRQRERDKQTDGSPLALFNMFLERCRSQLHVVLAMSPIGDTFRSRLRRFPALINCCTIDWFQSWPEDALQAVASRFLEDVEMTDTAREGCISMCKSFHTSTINLSACFLSELQRYNYVTPTSYLELISMFKHLLQGKRAEVMKLKSRYEVGLEKLESAATQVSTMQVELEALQPQLRVASKEVEEMMVVIQRESVEVSKTEKVVRVDEAEANEQAMAAKAIKDECDADLAVAVPILEAALAALNTLTTQDITLVKSMKNPPAGVKLVMEAICILKGIKPDRIPDPSGSGKKVEDFWGPAKKLLGDMKFLQSLHEYNKDNIPANYMSVIRNKYITNPDFVPDKIRTASAAAEGLCKWVCAMDSYDKVAKVVAPKKEKLALAEEKLKVAMESLQKKQAALKEVQDKLAKLQETLEANKNKKADLENQVELCSKKLERAEQLIGGLGGEKTRWSETAYNLGELYNNLTGDILISAAIVAYLGAFTSSFRQEWIDMCKTRGIPCSKNMSLMNSLGEPVKIRSWTIAGLPSDSFSIDNAIIISNARRWPLMIDPQGQANKWLKNMEKSNSLHVIKLSDADFVRTLENCIQFGTPVLLENVGEELDPILEPLLLKQTFKQGGSVCIRLGDSTIEYAPDFRFYITTKLRNPHYLPEVSVKVTLLNFMITPEGMQDQLLGIVVARERPDLEEEKQALLVQGAENKRQLKEIEDKILEVLSASEGNILEDETAVQILSSSKVLANEISEKQAIAEVTELKIDQTRLGYTPIAVHSAILFFSIADLANIEPMYQYSLTWFINLFILSIDNSQKNDILKQRYSDHFTYSLYVNVCRSLFEKDKLLFSFCLNVNLLKHNKLVDEKEWRFLLTGGVGLDNPHSNPCTWLPKTSWDEICRLDEMERFKGLRKDLARLREGWKEVYDSKVPLRLSTHYFFPAQMLVIRCLRPDKIVPMVQEFVSENLGQQFIEVPPFNLATAFADSHCCAPLIFILSPGSDPMAALLKFADDLNERERERELTSLSLGQGQGPIAMGMIETGVKEGTWVVLQNCHLATSWMSTLERVCEELNPDTTHPDFRLWLTSYPSPNFPVAVLQNGVKMTNEAPKGLRSNIIRSFYMDPISDPEFFDSSSKPAVFKKLLFSLCFFHALTQERRKFGPLGWNIPYEFNETDLRISVQQLQMFLDQYEEIPFDALRYMTGECNYGGRVTDDWDRRTLSTILSIFYTPEIIDNADYKFDPSGLYYSPPEGDYNSYTEYTKTLPLNPSPEIFGMNANADITKDQVETQLLFDSILLTQSRSSGGSAASSDDMVYEVAADILNKLPQDFDTDAAMRKYPTSYNQSMNTVLVQEMGRFNKLLQTIRDSCVNIQKAIKGLVVMSAELEEVVSSILKGRIPAMWMKKSYPSLKPLGSYINDFLERLQFLQGWYVDGTPAVFWMSGFFFTQAFLTGSQQNYARKYTIPIDLLSFDFEVMEDKEHKNPPEDGVYIRGLFLDGARWDRRTKRLAESFSKILHDAMPVIWLKPMKKQDIPERQCYISPVYKTSERRGTLSTTGHSTNYVIAVTLNSDVPPEHWIRRGVALLCQLNS</sequence>
<dbReference type="Pfam" id="PF18199">
    <property type="entry name" value="Dynein_C"/>
    <property type="match status" value="1"/>
</dbReference>
<evidence type="ECO:0000256" key="3">
    <source>
        <dbReference type="ARBA" id="ARBA00008887"/>
    </source>
</evidence>
<keyword evidence="10" id="KW-0243">Dynein</keyword>
<keyword evidence="11 16" id="KW-0175">Coiled coil</keyword>
<protein>
    <recommendedName>
        <fullName evidence="17">EF-hand domain-containing protein</fullName>
    </recommendedName>
</protein>
<keyword evidence="12" id="KW-0969">Cilium</keyword>
<dbReference type="Pfam" id="PF12777">
    <property type="entry name" value="MT"/>
    <property type="match status" value="1"/>
</dbReference>
<dbReference type="Pfam" id="PF12781">
    <property type="entry name" value="AAA_9"/>
    <property type="match status" value="1"/>
</dbReference>
<evidence type="ECO:0000256" key="4">
    <source>
        <dbReference type="ARBA" id="ARBA00022490"/>
    </source>
</evidence>
<keyword evidence="5" id="KW-0493">Microtubule</keyword>
<dbReference type="InterPro" id="IPR035699">
    <property type="entry name" value="AAA_6"/>
</dbReference>
<dbReference type="Gene3D" id="1.20.1270.280">
    <property type="match status" value="1"/>
</dbReference>
<dbReference type="InterPro" id="IPR024317">
    <property type="entry name" value="Dynein_heavy_chain_D4_dom"/>
</dbReference>
<accession>A0A671S8U3</accession>
<dbReference type="InterPro" id="IPR026983">
    <property type="entry name" value="DHC"/>
</dbReference>
<keyword evidence="8" id="KW-0067">ATP-binding</keyword>
<dbReference type="SMART" id="SM00382">
    <property type="entry name" value="AAA"/>
    <property type="match status" value="2"/>
</dbReference>
<evidence type="ECO:0000256" key="12">
    <source>
        <dbReference type="ARBA" id="ARBA00023069"/>
    </source>
</evidence>
<dbReference type="Pfam" id="PF08393">
    <property type="entry name" value="DHC_N2"/>
    <property type="match status" value="1"/>
</dbReference>
<dbReference type="FunFam" id="1.10.8.1220:FF:000001">
    <property type="entry name" value="Dynein axonemal heavy chain 5"/>
    <property type="match status" value="1"/>
</dbReference>
<dbReference type="FunFam" id="3.20.180.20:FF:000003">
    <property type="entry name" value="Dynein heavy chain 12, axonemal"/>
    <property type="match status" value="1"/>
</dbReference>
<dbReference type="Ensembl" id="ENSSANT00000097851.1">
    <property type="protein sequence ID" value="ENSSANP00000092114.1"/>
    <property type="gene ID" value="ENSSANG00000044703.1"/>
</dbReference>
<dbReference type="Pfam" id="PF12774">
    <property type="entry name" value="AAA_6"/>
    <property type="match status" value="1"/>
</dbReference>
<dbReference type="Pfam" id="PF12775">
    <property type="entry name" value="AAA_7"/>
    <property type="match status" value="1"/>
</dbReference>
<dbReference type="FunFam" id="3.40.50.300:FF:000362">
    <property type="entry name" value="Dynein, axonemal, heavy chain 6"/>
    <property type="match status" value="1"/>
</dbReference>
<dbReference type="Gene3D" id="3.40.50.300">
    <property type="entry name" value="P-loop containing nucleotide triphosphate hydrolases"/>
    <property type="match status" value="5"/>
</dbReference>
<dbReference type="InterPro" id="IPR024743">
    <property type="entry name" value="Dynein_HC_stalk"/>
</dbReference>
<keyword evidence="15" id="KW-0966">Cell projection</keyword>
<dbReference type="GO" id="GO:0005524">
    <property type="term" value="F:ATP binding"/>
    <property type="evidence" value="ECO:0007669"/>
    <property type="project" value="UniProtKB-KW"/>
</dbReference>
<dbReference type="GO" id="GO:0007018">
    <property type="term" value="P:microtubule-based movement"/>
    <property type="evidence" value="ECO:0007669"/>
    <property type="project" value="InterPro"/>
</dbReference>
<keyword evidence="13" id="KW-0505">Motor protein</keyword>
<comment type="subcellular location">
    <subcellularLocation>
        <location evidence="1">Cell projection</location>
        <location evidence="1">Cilium</location>
        <location evidence="1">Flagellum</location>
    </subcellularLocation>
    <subcellularLocation>
        <location evidence="2">Cytoplasm</location>
        <location evidence="2">Cytoskeleton</location>
        <location evidence="2">Cilium axoneme</location>
    </subcellularLocation>
</comment>
<dbReference type="Pfam" id="PF03028">
    <property type="entry name" value="Dynein_heavy"/>
    <property type="match status" value="1"/>
</dbReference>
<comment type="similarity">
    <text evidence="3">Belongs to the dynein heavy chain family.</text>
</comment>
<dbReference type="InterPro" id="IPR004273">
    <property type="entry name" value="Dynein_heavy_D6_P-loop"/>
</dbReference>
<dbReference type="Gene3D" id="1.10.8.720">
    <property type="entry name" value="Region D6 of dynein motor"/>
    <property type="match status" value="1"/>
</dbReference>
<dbReference type="Gene3D" id="3.20.180.20">
    <property type="entry name" value="Dynein heavy chain, N-terminal domain 2"/>
    <property type="match status" value="1"/>
</dbReference>
<evidence type="ECO:0000256" key="13">
    <source>
        <dbReference type="ARBA" id="ARBA00023175"/>
    </source>
</evidence>
<evidence type="ECO:0000256" key="9">
    <source>
        <dbReference type="ARBA" id="ARBA00022846"/>
    </source>
</evidence>
<evidence type="ECO:0000313" key="18">
    <source>
        <dbReference type="Ensembl" id="ENSSANP00000092114.1"/>
    </source>
</evidence>
<dbReference type="Gene3D" id="1.10.8.710">
    <property type="match status" value="1"/>
</dbReference>
<dbReference type="SUPFAM" id="SSF52540">
    <property type="entry name" value="P-loop containing nucleoside triphosphate hydrolases"/>
    <property type="match status" value="4"/>
</dbReference>
<dbReference type="PROSITE" id="PS00018">
    <property type="entry name" value="EF_HAND_1"/>
    <property type="match status" value="1"/>
</dbReference>
<evidence type="ECO:0000313" key="19">
    <source>
        <dbReference type="Proteomes" id="UP000472260"/>
    </source>
</evidence>
<dbReference type="GO" id="GO:0031514">
    <property type="term" value="C:motile cilium"/>
    <property type="evidence" value="ECO:0007669"/>
    <property type="project" value="UniProtKB-SubCell"/>
</dbReference>
<dbReference type="PANTHER" id="PTHR22878">
    <property type="entry name" value="DYNEIN HEAVY CHAIN 6, AXONEMAL-LIKE-RELATED"/>
    <property type="match status" value="1"/>
</dbReference>
<dbReference type="FunFam" id="1.20.140.100:FF:000004">
    <property type="entry name" value="Dynein axonemal heavy chain 6"/>
    <property type="match status" value="1"/>
</dbReference>
<dbReference type="FunFam" id="3.40.50.300:FF:000223">
    <property type="entry name" value="Dynein heavy chain 3, axonemal"/>
    <property type="match status" value="1"/>
</dbReference>
<evidence type="ECO:0000256" key="8">
    <source>
        <dbReference type="ARBA" id="ARBA00022840"/>
    </source>
</evidence>
<dbReference type="InterPro" id="IPR042222">
    <property type="entry name" value="Dynein_2_N"/>
</dbReference>
<keyword evidence="19" id="KW-1185">Reference proteome</keyword>
<evidence type="ECO:0000259" key="17">
    <source>
        <dbReference type="PROSITE" id="PS50222"/>
    </source>
</evidence>
<dbReference type="FunFam" id="1.20.1270.280:FF:000038">
    <property type="entry name" value="AT13908p"/>
    <property type="match status" value="1"/>
</dbReference>
<dbReference type="InterPro" id="IPR043157">
    <property type="entry name" value="Dynein_AAA1S"/>
</dbReference>
<evidence type="ECO:0000256" key="2">
    <source>
        <dbReference type="ARBA" id="ARBA00004430"/>
    </source>
</evidence>
<organism evidence="18 19">
    <name type="scientific">Sinocyclocheilus anshuiensis</name>
    <dbReference type="NCBI Taxonomy" id="1608454"/>
    <lineage>
        <taxon>Eukaryota</taxon>
        <taxon>Metazoa</taxon>
        <taxon>Chordata</taxon>
        <taxon>Craniata</taxon>
        <taxon>Vertebrata</taxon>
        <taxon>Euteleostomi</taxon>
        <taxon>Actinopterygii</taxon>
        <taxon>Neopterygii</taxon>
        <taxon>Teleostei</taxon>
        <taxon>Ostariophysi</taxon>
        <taxon>Cypriniformes</taxon>
        <taxon>Cyprinidae</taxon>
        <taxon>Cyprininae</taxon>
        <taxon>Sinocyclocheilus</taxon>
    </lineage>
</organism>
<dbReference type="GO" id="GO:0045505">
    <property type="term" value="F:dynein intermediate chain binding"/>
    <property type="evidence" value="ECO:0007669"/>
    <property type="project" value="InterPro"/>
</dbReference>
<gene>
    <name evidence="18" type="primary">dnah7</name>
</gene>
<dbReference type="InterPro" id="IPR035706">
    <property type="entry name" value="AAA_9"/>
</dbReference>
<dbReference type="Pfam" id="PF18198">
    <property type="entry name" value="AAA_lid_11"/>
    <property type="match status" value="1"/>
</dbReference>
<dbReference type="Gene3D" id="6.10.140.1060">
    <property type="match status" value="1"/>
</dbReference>
<dbReference type="PROSITE" id="PS50222">
    <property type="entry name" value="EF_HAND_2"/>
    <property type="match status" value="1"/>
</dbReference>
<evidence type="ECO:0000256" key="14">
    <source>
        <dbReference type="ARBA" id="ARBA00023212"/>
    </source>
</evidence>
<dbReference type="GO" id="GO:0005509">
    <property type="term" value="F:calcium ion binding"/>
    <property type="evidence" value="ECO:0007669"/>
    <property type="project" value="InterPro"/>
</dbReference>
<dbReference type="InterPro" id="IPR018247">
    <property type="entry name" value="EF_Hand_1_Ca_BS"/>
</dbReference>
<evidence type="ECO:0000256" key="5">
    <source>
        <dbReference type="ARBA" id="ARBA00022701"/>
    </source>
</evidence>
<dbReference type="Proteomes" id="UP000472260">
    <property type="component" value="Unassembled WGS sequence"/>
</dbReference>
<dbReference type="GO" id="GO:0005874">
    <property type="term" value="C:microtubule"/>
    <property type="evidence" value="ECO:0007669"/>
    <property type="project" value="UniProtKB-KW"/>
</dbReference>
<dbReference type="InterPro" id="IPR042219">
    <property type="entry name" value="AAA_lid_11_sf"/>
</dbReference>
<dbReference type="FunFam" id="1.20.920.20:FF:000006">
    <property type="entry name" value="Dynein, axonemal, heavy chain 6"/>
    <property type="match status" value="1"/>
</dbReference>
<evidence type="ECO:0000256" key="11">
    <source>
        <dbReference type="ARBA" id="ARBA00023054"/>
    </source>
</evidence>
<dbReference type="FunFam" id="3.40.50.300:FF:001328">
    <property type="entry name" value="Dynein heavy chain 6, axonemal"/>
    <property type="match status" value="1"/>
</dbReference>
<evidence type="ECO:0000256" key="10">
    <source>
        <dbReference type="ARBA" id="ARBA00023017"/>
    </source>
</evidence>
<dbReference type="GO" id="GO:0051959">
    <property type="term" value="F:dynein light intermediate chain binding"/>
    <property type="evidence" value="ECO:0007669"/>
    <property type="project" value="InterPro"/>
</dbReference>
<dbReference type="FunFam" id="1.10.287.2620:FF:000002">
    <property type="entry name" value="Dynein heavy chain 2, axonemal"/>
    <property type="match status" value="1"/>
</dbReference>
<dbReference type="InterPro" id="IPR043160">
    <property type="entry name" value="Dynein_C_barrel"/>
</dbReference>
<dbReference type="Pfam" id="PF12780">
    <property type="entry name" value="AAA_8"/>
    <property type="match status" value="1"/>
</dbReference>
<dbReference type="FunFam" id="3.40.50.300:FF:000044">
    <property type="entry name" value="Dynein heavy chain 5, axonemal"/>
    <property type="match status" value="1"/>
</dbReference>
<reference evidence="18" key="1">
    <citation type="submission" date="2025-08" db="UniProtKB">
        <authorList>
            <consortium name="Ensembl"/>
        </authorList>
    </citation>
    <scope>IDENTIFICATION</scope>
</reference>
<dbReference type="Gene3D" id="1.10.287.2620">
    <property type="match status" value="1"/>
</dbReference>
<dbReference type="FunFam" id="1.20.58.1120:FF:000005">
    <property type="entry name" value="Dynein, axonemal, heavy chain 12"/>
    <property type="match status" value="1"/>
</dbReference>
<dbReference type="Gene3D" id="1.20.140.100">
    <property type="entry name" value="Dynein heavy chain, N-terminal domain 2"/>
    <property type="match status" value="1"/>
</dbReference>
<dbReference type="InterPro" id="IPR027417">
    <property type="entry name" value="P-loop_NTPase"/>
</dbReference>
<evidence type="ECO:0000256" key="7">
    <source>
        <dbReference type="ARBA" id="ARBA00022741"/>
    </source>
</evidence>
<dbReference type="InterPro" id="IPR041589">
    <property type="entry name" value="DNAH3_AAA_lid_1"/>
</dbReference>
<dbReference type="FunFam" id="1.10.8.710:FF:000004">
    <property type="entry name" value="Dynein axonemal heavy chain 6"/>
    <property type="match status" value="1"/>
</dbReference>
<evidence type="ECO:0000256" key="1">
    <source>
        <dbReference type="ARBA" id="ARBA00004230"/>
    </source>
</evidence>
<dbReference type="InterPro" id="IPR041658">
    <property type="entry name" value="AAA_lid_11"/>
</dbReference>
<evidence type="ECO:0000256" key="16">
    <source>
        <dbReference type="SAM" id="Coils"/>
    </source>
</evidence>
<evidence type="ECO:0000256" key="6">
    <source>
        <dbReference type="ARBA" id="ARBA00022737"/>
    </source>
</evidence>
<evidence type="ECO:0000256" key="15">
    <source>
        <dbReference type="ARBA" id="ARBA00023273"/>
    </source>
</evidence>
<dbReference type="InterPro" id="IPR002048">
    <property type="entry name" value="EF_hand_dom"/>
</dbReference>
<dbReference type="InterPro" id="IPR013602">
    <property type="entry name" value="Dynein_heavy_linker"/>
</dbReference>
<dbReference type="Gene3D" id="1.20.920.20">
    <property type="match status" value="1"/>
</dbReference>
<dbReference type="FunFam" id="1.20.920.30:FF:000002">
    <property type="entry name" value="Dynein axonemal heavy chain 3"/>
    <property type="match status" value="1"/>
</dbReference>
<keyword evidence="14" id="KW-0206">Cytoskeleton</keyword>
<dbReference type="Gene3D" id="1.10.8.1220">
    <property type="match status" value="1"/>
</dbReference>
<keyword evidence="9" id="KW-0282">Flagellum</keyword>
<dbReference type="Gene3D" id="3.10.490.20">
    <property type="match status" value="1"/>
</dbReference>
<feature type="coiled-coil region" evidence="16">
    <location>
        <begin position="2008"/>
        <end position="2073"/>
    </location>
</feature>
<dbReference type="PANTHER" id="PTHR22878:SF66">
    <property type="entry name" value="DYNEIN AXONEMAL HEAVY CHAIN 7"/>
    <property type="match status" value="1"/>
</dbReference>
<dbReference type="GO" id="GO:0005858">
    <property type="term" value="C:axonemal dynein complex"/>
    <property type="evidence" value="ECO:0007669"/>
    <property type="project" value="UniProtKB-ARBA"/>
</dbReference>
<dbReference type="Gene3D" id="1.20.920.30">
    <property type="match status" value="1"/>
</dbReference>
<keyword evidence="4" id="KW-0963">Cytoplasm</keyword>
<dbReference type="GO" id="GO:0008569">
    <property type="term" value="F:minus-end-directed microtubule motor activity"/>
    <property type="evidence" value="ECO:0007669"/>
    <property type="project" value="InterPro"/>
</dbReference>
<dbReference type="FunFam" id="1.10.8.720:FF:000001">
    <property type="entry name" value="dynein heavy chain 7, axonemal"/>
    <property type="match status" value="1"/>
</dbReference>
<dbReference type="InterPro" id="IPR003593">
    <property type="entry name" value="AAA+_ATPase"/>
</dbReference>
<dbReference type="FunFam" id="3.40.50.300:FF:002141">
    <property type="entry name" value="Dynein heavy chain"/>
    <property type="match status" value="1"/>
</dbReference>
<proteinExistence type="inferred from homology"/>
<reference evidence="18" key="2">
    <citation type="submission" date="2025-09" db="UniProtKB">
        <authorList>
            <consortium name="Ensembl"/>
        </authorList>
    </citation>
    <scope>IDENTIFICATION</scope>
</reference>
<name>A0A671S8U3_9TELE</name>
<dbReference type="InterPro" id="IPR041228">
    <property type="entry name" value="Dynein_C"/>
</dbReference>
<dbReference type="FunFam" id="1.20.1270.280:FF:000037">
    <property type="entry name" value="Dynein, axonemal, heavy chain 7"/>
    <property type="match status" value="1"/>
</dbReference>
<dbReference type="InterPro" id="IPR042228">
    <property type="entry name" value="Dynein_linker_3"/>
</dbReference>
<dbReference type="FunFam" id="3.10.490.20:FF:000001">
    <property type="entry name" value="dynein heavy chain 7, axonemal"/>
    <property type="match status" value="1"/>
</dbReference>